<dbReference type="RefSeq" id="WP_237262081.1">
    <property type="nucleotide sequence ID" value="NZ_AP024202.1"/>
</dbReference>
<evidence type="ECO:0000313" key="3">
    <source>
        <dbReference type="Proteomes" id="UP001054820"/>
    </source>
</evidence>
<organism evidence="2 3">
    <name type="scientific">Thiomicrorhabdus immobilis</name>
    <dbReference type="NCBI Taxonomy" id="2791037"/>
    <lineage>
        <taxon>Bacteria</taxon>
        <taxon>Pseudomonadati</taxon>
        <taxon>Pseudomonadota</taxon>
        <taxon>Gammaproteobacteria</taxon>
        <taxon>Thiotrichales</taxon>
        <taxon>Piscirickettsiaceae</taxon>
        <taxon>Thiomicrorhabdus</taxon>
    </lineage>
</organism>
<reference evidence="2" key="1">
    <citation type="journal article" date="2022" name="Arch. Microbiol.">
        <title>Thiomicrorhabdus immobilis sp. nov., a mesophilic sulfur-oxidizing bacterium isolated from sediment of a brackish lake in northern Japan.</title>
        <authorList>
            <person name="Kojima H."/>
            <person name="Mochizuki J."/>
            <person name="Kanda M."/>
            <person name="Watanabe T."/>
            <person name="Fukui M."/>
        </authorList>
    </citation>
    <scope>NUCLEOTIDE SEQUENCE</scope>
    <source>
        <strain evidence="2">Am19</strain>
    </source>
</reference>
<gene>
    <name evidence="2" type="ORF">THMIRHAM_01650</name>
</gene>
<evidence type="ECO:0008006" key="4">
    <source>
        <dbReference type="Google" id="ProtNLM"/>
    </source>
</evidence>
<accession>A0ABM7MAL4</accession>
<name>A0ABM7MAL4_9GAMM</name>
<feature type="signal peptide" evidence="1">
    <location>
        <begin position="1"/>
        <end position="32"/>
    </location>
</feature>
<evidence type="ECO:0000313" key="2">
    <source>
        <dbReference type="EMBL" id="BCN92380.1"/>
    </source>
</evidence>
<sequence>MTMKMSLKTKKILTPVALAITSALFGSQSAVASDSFTEALTSGKANVDITVRYESVDVDGAPSGTAITERTRIGYKTGDFKGFSAFVEMSGTEAIGGRDEYKVPLGPDANPTVDKGIVLDPAITRLNQAWIDYSFSKSNIKAGKQRIIMDNRFLGNVGWRQTEQVYNGAHVLMKEVDGLTLDYAYIAEQDNPLGLQIPMATHAVKLDYKIMPKTTLTGYGYFIDKLDSTADSQTVGARIKGEVKVSDGVGLSYLAEFADQSKYADAPSATGGDYYHFQLGTKFSGVSAMIAQEKLGGDGTSSFQTPLATLHLYNGWADKFLTTPVKGLVDTYAQLGTKISGVKLAAIYHDFKSDKNSDSIGSETDLLVAKKFGKNYLAGIKYANFSSDTASNKDTQKLWIWTNINF</sequence>
<keyword evidence="3" id="KW-1185">Reference proteome</keyword>
<dbReference type="InterPro" id="IPR023614">
    <property type="entry name" value="Porin_dom_sf"/>
</dbReference>
<feature type="chain" id="PRO_5045274395" description="Alginate export domain-containing protein" evidence="1">
    <location>
        <begin position="33"/>
        <end position="406"/>
    </location>
</feature>
<proteinExistence type="predicted"/>
<protein>
    <recommendedName>
        <fullName evidence="4">Alginate export domain-containing protein</fullName>
    </recommendedName>
</protein>
<dbReference type="Proteomes" id="UP001054820">
    <property type="component" value="Chromosome"/>
</dbReference>
<dbReference type="Gene3D" id="2.40.160.10">
    <property type="entry name" value="Porin"/>
    <property type="match status" value="1"/>
</dbReference>
<keyword evidence="1" id="KW-0732">Signal</keyword>
<evidence type="ECO:0000256" key="1">
    <source>
        <dbReference type="SAM" id="SignalP"/>
    </source>
</evidence>
<dbReference type="EMBL" id="AP024202">
    <property type="protein sequence ID" value="BCN92380.1"/>
    <property type="molecule type" value="Genomic_DNA"/>
</dbReference>